<gene>
    <name evidence="4" type="primary">6042235</name>
    <name evidence="3" type="ORF">CpipJ_CPIJ010012</name>
</gene>
<dbReference type="InParanoid" id="B0WRN7"/>
<evidence type="ECO:0000256" key="1">
    <source>
        <dbReference type="SAM" id="MobiDB-lite"/>
    </source>
</evidence>
<proteinExistence type="predicted"/>
<keyword evidence="5" id="KW-1185">Reference proteome</keyword>
<dbReference type="EMBL" id="DS232058">
    <property type="protein sequence ID" value="EDS33441.1"/>
    <property type="molecule type" value="Genomic_DNA"/>
</dbReference>
<dbReference type="VEuPathDB" id="VectorBase:CPIJ010012"/>
<evidence type="ECO:0000313" key="5">
    <source>
        <dbReference type="Proteomes" id="UP000002320"/>
    </source>
</evidence>
<organism>
    <name type="scientific">Culex quinquefasciatus</name>
    <name type="common">Southern house mosquito</name>
    <name type="synonym">Culex pungens</name>
    <dbReference type="NCBI Taxonomy" id="7176"/>
    <lineage>
        <taxon>Eukaryota</taxon>
        <taxon>Metazoa</taxon>
        <taxon>Ecdysozoa</taxon>
        <taxon>Arthropoda</taxon>
        <taxon>Hexapoda</taxon>
        <taxon>Insecta</taxon>
        <taxon>Pterygota</taxon>
        <taxon>Neoptera</taxon>
        <taxon>Endopterygota</taxon>
        <taxon>Diptera</taxon>
        <taxon>Nematocera</taxon>
        <taxon>Culicoidea</taxon>
        <taxon>Culicidae</taxon>
        <taxon>Culicinae</taxon>
        <taxon>Culicini</taxon>
        <taxon>Culex</taxon>
        <taxon>Culex</taxon>
    </lineage>
</organism>
<feature type="signal peptide" evidence="2">
    <location>
        <begin position="1"/>
        <end position="23"/>
    </location>
</feature>
<protein>
    <recommendedName>
        <fullName evidence="6">Salivary secreted peptide</fullName>
    </recommendedName>
</protein>
<dbReference type="AlphaFoldDB" id="B0WRN7"/>
<name>B0WRN7_CULQU</name>
<evidence type="ECO:0008006" key="6">
    <source>
        <dbReference type="Google" id="ProtNLM"/>
    </source>
</evidence>
<feature type="compositionally biased region" description="Polar residues" evidence="1">
    <location>
        <begin position="34"/>
        <end position="46"/>
    </location>
</feature>
<dbReference type="KEGG" id="cqu:CpipJ_CPIJ010012"/>
<feature type="chain" id="PRO_5014566922" description="Salivary secreted peptide" evidence="2">
    <location>
        <begin position="24"/>
        <end position="77"/>
    </location>
</feature>
<keyword evidence="2" id="KW-0732">Signal</keyword>
<reference evidence="4" key="2">
    <citation type="submission" date="2021-02" db="UniProtKB">
        <authorList>
            <consortium name="EnsemblMetazoa"/>
        </authorList>
    </citation>
    <scope>IDENTIFICATION</scope>
    <source>
        <strain evidence="4">JHB</strain>
    </source>
</reference>
<feature type="region of interest" description="Disordered" evidence="1">
    <location>
        <begin position="29"/>
        <end position="60"/>
    </location>
</feature>
<evidence type="ECO:0000313" key="4">
    <source>
        <dbReference type="EnsemblMetazoa" id="CPIJ010012-PA"/>
    </source>
</evidence>
<sequence>MTARNVTLFLLITVVIAANFASAKPVDEVGRPDLTSSEDGVQQSNIIDGPVVCPEGQKPDHNGKCREVWGRKSAWKI</sequence>
<dbReference type="Proteomes" id="UP000002320">
    <property type="component" value="Unassembled WGS sequence"/>
</dbReference>
<evidence type="ECO:0000256" key="2">
    <source>
        <dbReference type="SAM" id="SignalP"/>
    </source>
</evidence>
<reference evidence="3" key="1">
    <citation type="submission" date="2007-03" db="EMBL/GenBank/DDBJ databases">
        <title>Annotation of Culex pipiens quinquefasciatus.</title>
        <authorList>
            <consortium name="The Broad Institute Genome Sequencing Platform"/>
            <person name="Atkinson P.W."/>
            <person name="Hemingway J."/>
            <person name="Christensen B.M."/>
            <person name="Higgs S."/>
            <person name="Kodira C."/>
            <person name="Hannick L."/>
            <person name="Megy K."/>
            <person name="O'Leary S."/>
            <person name="Pearson M."/>
            <person name="Haas B.J."/>
            <person name="Mauceli E."/>
            <person name="Wortman J.R."/>
            <person name="Lee N.H."/>
            <person name="Guigo R."/>
            <person name="Stanke M."/>
            <person name="Alvarado L."/>
            <person name="Amedeo P."/>
            <person name="Antoine C.H."/>
            <person name="Arensburger P."/>
            <person name="Bidwell S.L."/>
            <person name="Crawford M."/>
            <person name="Camaro F."/>
            <person name="Devon K."/>
            <person name="Engels R."/>
            <person name="Hammond M."/>
            <person name="Howarth C."/>
            <person name="Koehrsen M."/>
            <person name="Lawson D."/>
            <person name="Montgomery P."/>
            <person name="Nene V."/>
            <person name="Nusbaum C."/>
            <person name="Puiu D."/>
            <person name="Romero-Severson J."/>
            <person name="Severson D.W."/>
            <person name="Shumway M."/>
            <person name="Sisk P."/>
            <person name="Stolte C."/>
            <person name="Zeng Q."/>
            <person name="Eisenstadt E."/>
            <person name="Fraser-Liggett C."/>
            <person name="Strausberg R."/>
            <person name="Galagan J."/>
            <person name="Birren B."/>
            <person name="Collins F.H."/>
        </authorList>
    </citation>
    <scope>NUCLEOTIDE SEQUENCE [LARGE SCALE GENOMIC DNA]</scope>
    <source>
        <strain evidence="3">JHB</strain>
    </source>
</reference>
<dbReference type="HOGENOM" id="CLU_2706773_0_0_1"/>
<accession>B0WRN7</accession>
<evidence type="ECO:0000313" key="3">
    <source>
        <dbReference type="EMBL" id="EDS33441.1"/>
    </source>
</evidence>
<dbReference type="EnsemblMetazoa" id="CPIJ010012-RA">
    <property type="protein sequence ID" value="CPIJ010012-PA"/>
    <property type="gene ID" value="CPIJ010012"/>
</dbReference>